<evidence type="ECO:0000313" key="3">
    <source>
        <dbReference type="Proteomes" id="UP000053664"/>
    </source>
</evidence>
<proteinExistence type="predicted"/>
<dbReference type="Proteomes" id="UP000053664">
    <property type="component" value="Unassembled WGS sequence"/>
</dbReference>
<gene>
    <name evidence="2" type="ORF">PFL1_03889</name>
</gene>
<keyword evidence="1" id="KW-0732">Signal</keyword>
<dbReference type="AlphaFoldDB" id="A0A061H998"/>
<dbReference type="EMBL" id="KE361634">
    <property type="protein sequence ID" value="EPQ28585.1"/>
    <property type="molecule type" value="Genomic_DNA"/>
</dbReference>
<evidence type="ECO:0000256" key="1">
    <source>
        <dbReference type="SAM" id="SignalP"/>
    </source>
</evidence>
<feature type="chain" id="PRO_5001599565" evidence="1">
    <location>
        <begin position="21"/>
        <end position="193"/>
    </location>
</feature>
<dbReference type="GeneID" id="19317996"/>
<dbReference type="KEGG" id="pfp:PFL1_03889"/>
<protein>
    <submittedName>
        <fullName evidence="2">Uncharacterized protein</fullName>
    </submittedName>
</protein>
<dbReference type="RefSeq" id="XP_007879603.1">
    <property type="nucleotide sequence ID" value="XM_007881412.1"/>
</dbReference>
<evidence type="ECO:0000313" key="2">
    <source>
        <dbReference type="EMBL" id="EPQ28585.1"/>
    </source>
</evidence>
<sequence length="193" mass="21087">MKPSASLLLLTALVGIIARASPSEKVGTVIKLAGKDNYLFVELDNAFEADTRSPSVNLCLDSPGVRDWTFAYKPGGSAMYPRYSKEQDRHTFVKAQDCSQGGSRCATWSRATSADGFGCFVLIDKKGWTPPDLAAAAKRNAMTFADVQIIVRAIEDEVKRNDLGIIDVKKRTFLGILPDTCDVRQDTTGCKNF</sequence>
<feature type="signal peptide" evidence="1">
    <location>
        <begin position="1"/>
        <end position="20"/>
    </location>
</feature>
<name>A0A061H998_9BASI</name>
<organism evidence="2 3">
    <name type="scientific">Pseudozyma flocculosa PF-1</name>
    <dbReference type="NCBI Taxonomy" id="1277687"/>
    <lineage>
        <taxon>Eukaryota</taxon>
        <taxon>Fungi</taxon>
        <taxon>Dikarya</taxon>
        <taxon>Basidiomycota</taxon>
        <taxon>Ustilaginomycotina</taxon>
        <taxon>Ustilaginomycetes</taxon>
        <taxon>Ustilaginales</taxon>
        <taxon>Ustilaginaceae</taxon>
        <taxon>Pseudozyma</taxon>
    </lineage>
</organism>
<reference evidence="2 3" key="1">
    <citation type="journal article" date="2013" name="Plant Cell">
        <title>The transition from a phytopathogenic smut ancestor to an anamorphic biocontrol agent deciphered by comparative whole-genome analysis.</title>
        <authorList>
            <person name="Lefebvre F."/>
            <person name="Joly D.L."/>
            <person name="Labbe C."/>
            <person name="Teichmann B."/>
            <person name="Linning R."/>
            <person name="Belzile F."/>
            <person name="Bakkeren G."/>
            <person name="Belanger R.R."/>
        </authorList>
    </citation>
    <scope>NUCLEOTIDE SEQUENCE [LARGE SCALE GENOMIC DNA]</scope>
    <source>
        <strain evidence="2 3">PF-1</strain>
    </source>
</reference>
<dbReference type="HOGENOM" id="CLU_1409366_0_0_1"/>
<accession>A0A061H998</accession>